<feature type="non-terminal residue" evidence="1">
    <location>
        <position position="1"/>
    </location>
</feature>
<reference evidence="1" key="1">
    <citation type="submission" date="2021-06" db="EMBL/GenBank/DDBJ databases">
        <title>Parelaphostrongylus tenuis whole genome reference sequence.</title>
        <authorList>
            <person name="Garwood T.J."/>
            <person name="Larsen P.A."/>
            <person name="Fountain-Jones N.M."/>
            <person name="Garbe J.R."/>
            <person name="Macchietto M.G."/>
            <person name="Kania S.A."/>
            <person name="Gerhold R.W."/>
            <person name="Richards J.E."/>
            <person name="Wolf T.M."/>
        </authorList>
    </citation>
    <scope>NUCLEOTIDE SEQUENCE</scope>
    <source>
        <strain evidence="1">MNPRO001-30</strain>
        <tissue evidence="1">Meninges</tissue>
    </source>
</reference>
<dbReference type="Proteomes" id="UP001196413">
    <property type="component" value="Unassembled WGS sequence"/>
</dbReference>
<evidence type="ECO:0000313" key="1">
    <source>
        <dbReference type="EMBL" id="KAJ1372305.1"/>
    </source>
</evidence>
<protein>
    <submittedName>
        <fullName evidence="1">Uncharacterized protein</fullName>
    </submittedName>
</protein>
<keyword evidence="2" id="KW-1185">Reference proteome</keyword>
<sequence>MVKLEDQTKKGREISCDGDALVLPVHFGILGVYPKCLKSLARVVLTTHWSQFTSPDVVCTKTPAHIPWAKVLRTQNTDHSSRAQVPCSQHICHSSRAKVPCSQHTVHNAPAQVPCSQHTGPHE</sequence>
<organism evidence="1 2">
    <name type="scientific">Parelaphostrongylus tenuis</name>
    <name type="common">Meningeal worm</name>
    <dbReference type="NCBI Taxonomy" id="148309"/>
    <lineage>
        <taxon>Eukaryota</taxon>
        <taxon>Metazoa</taxon>
        <taxon>Ecdysozoa</taxon>
        <taxon>Nematoda</taxon>
        <taxon>Chromadorea</taxon>
        <taxon>Rhabditida</taxon>
        <taxon>Rhabditina</taxon>
        <taxon>Rhabditomorpha</taxon>
        <taxon>Strongyloidea</taxon>
        <taxon>Metastrongylidae</taxon>
        <taxon>Parelaphostrongylus</taxon>
    </lineage>
</organism>
<name>A0AAD5WJQ0_PARTN</name>
<gene>
    <name evidence="1" type="ORF">KIN20_034431</name>
</gene>
<evidence type="ECO:0000313" key="2">
    <source>
        <dbReference type="Proteomes" id="UP001196413"/>
    </source>
</evidence>
<comment type="caution">
    <text evidence="1">The sequence shown here is derived from an EMBL/GenBank/DDBJ whole genome shotgun (WGS) entry which is preliminary data.</text>
</comment>
<dbReference type="AlphaFoldDB" id="A0AAD5WJQ0"/>
<proteinExistence type="predicted"/>
<dbReference type="EMBL" id="JAHQIW010007125">
    <property type="protein sequence ID" value="KAJ1372305.1"/>
    <property type="molecule type" value="Genomic_DNA"/>
</dbReference>
<accession>A0AAD5WJQ0</accession>